<name>A0ABQ9ZYT3_9CRUS</name>
<proteinExistence type="predicted"/>
<evidence type="ECO:0000313" key="2">
    <source>
        <dbReference type="EMBL" id="KAK4018064.1"/>
    </source>
</evidence>
<accession>A0ABQ9ZYT3</accession>
<protein>
    <submittedName>
        <fullName evidence="2">Uncharacterized protein</fullName>
    </submittedName>
</protein>
<reference evidence="2 3" key="1">
    <citation type="journal article" date="2023" name="Nucleic Acids Res.">
        <title>The hologenome of Daphnia magna reveals possible DNA methylation and microbiome-mediated evolution of the host genome.</title>
        <authorList>
            <person name="Chaturvedi A."/>
            <person name="Li X."/>
            <person name="Dhandapani V."/>
            <person name="Marshall H."/>
            <person name="Kissane S."/>
            <person name="Cuenca-Cambronero M."/>
            <person name="Asole G."/>
            <person name="Calvet F."/>
            <person name="Ruiz-Romero M."/>
            <person name="Marangio P."/>
            <person name="Guigo R."/>
            <person name="Rago D."/>
            <person name="Mirbahai L."/>
            <person name="Eastwood N."/>
            <person name="Colbourne J.K."/>
            <person name="Zhou J."/>
            <person name="Mallon E."/>
            <person name="Orsini L."/>
        </authorList>
    </citation>
    <scope>NUCLEOTIDE SEQUENCE [LARGE SCALE GENOMIC DNA]</scope>
    <source>
        <strain evidence="2">LRV0_1</strain>
    </source>
</reference>
<feature type="region of interest" description="Disordered" evidence="1">
    <location>
        <begin position="1"/>
        <end position="21"/>
    </location>
</feature>
<comment type="caution">
    <text evidence="2">The sequence shown here is derived from an EMBL/GenBank/DDBJ whole genome shotgun (WGS) entry which is preliminary data.</text>
</comment>
<dbReference type="EMBL" id="JAOYFB010000036">
    <property type="protein sequence ID" value="KAK4018064.1"/>
    <property type="molecule type" value="Genomic_DNA"/>
</dbReference>
<dbReference type="Proteomes" id="UP001234178">
    <property type="component" value="Unassembled WGS sequence"/>
</dbReference>
<organism evidence="2 3">
    <name type="scientific">Daphnia magna</name>
    <dbReference type="NCBI Taxonomy" id="35525"/>
    <lineage>
        <taxon>Eukaryota</taxon>
        <taxon>Metazoa</taxon>
        <taxon>Ecdysozoa</taxon>
        <taxon>Arthropoda</taxon>
        <taxon>Crustacea</taxon>
        <taxon>Branchiopoda</taxon>
        <taxon>Diplostraca</taxon>
        <taxon>Cladocera</taxon>
        <taxon>Anomopoda</taxon>
        <taxon>Daphniidae</taxon>
        <taxon>Daphnia</taxon>
    </lineage>
</organism>
<gene>
    <name evidence="2" type="ORF">OUZ56_000133</name>
</gene>
<evidence type="ECO:0000256" key="1">
    <source>
        <dbReference type="SAM" id="MobiDB-lite"/>
    </source>
</evidence>
<keyword evidence="3" id="KW-1185">Reference proteome</keyword>
<evidence type="ECO:0000313" key="3">
    <source>
        <dbReference type="Proteomes" id="UP001234178"/>
    </source>
</evidence>
<sequence length="82" mass="9505">MWEEGENGQRKSVQGTRERDPNSCRLVQLTTEFIFEKKKKNNKKLGKRKLSYFSFETSQFRTVAQVAGQSAFAFFPDSSSFL</sequence>